<feature type="compositionally biased region" description="Polar residues" evidence="1">
    <location>
        <begin position="25"/>
        <end position="35"/>
    </location>
</feature>
<feature type="region of interest" description="Disordered" evidence="1">
    <location>
        <begin position="190"/>
        <end position="217"/>
    </location>
</feature>
<evidence type="ECO:0000256" key="1">
    <source>
        <dbReference type="SAM" id="MobiDB-lite"/>
    </source>
</evidence>
<dbReference type="WBParaSite" id="jg7709">
    <property type="protein sequence ID" value="jg7709"/>
    <property type="gene ID" value="jg7709"/>
</dbReference>
<dbReference type="Proteomes" id="UP000887574">
    <property type="component" value="Unplaced"/>
</dbReference>
<organism evidence="2 3">
    <name type="scientific">Ditylenchus dipsaci</name>
    <dbReference type="NCBI Taxonomy" id="166011"/>
    <lineage>
        <taxon>Eukaryota</taxon>
        <taxon>Metazoa</taxon>
        <taxon>Ecdysozoa</taxon>
        <taxon>Nematoda</taxon>
        <taxon>Chromadorea</taxon>
        <taxon>Rhabditida</taxon>
        <taxon>Tylenchina</taxon>
        <taxon>Tylenchomorpha</taxon>
        <taxon>Sphaerularioidea</taxon>
        <taxon>Anguinidae</taxon>
        <taxon>Anguininae</taxon>
        <taxon>Ditylenchus</taxon>
    </lineage>
</organism>
<feature type="compositionally biased region" description="Polar residues" evidence="1">
    <location>
        <begin position="1"/>
        <end position="10"/>
    </location>
</feature>
<proteinExistence type="predicted"/>
<evidence type="ECO:0000313" key="3">
    <source>
        <dbReference type="WBParaSite" id="jg7709"/>
    </source>
</evidence>
<accession>A0A915ELY8</accession>
<feature type="region of interest" description="Disordered" evidence="1">
    <location>
        <begin position="1"/>
        <end position="35"/>
    </location>
</feature>
<evidence type="ECO:0000313" key="2">
    <source>
        <dbReference type="Proteomes" id="UP000887574"/>
    </source>
</evidence>
<keyword evidence="2" id="KW-1185">Reference proteome</keyword>
<sequence>MAPVNSNNGTPKAKIRHTAKEPVPTTYQASSSTPNSLACSAKKQILAQSNSSPVQIEEDHPVYQWFTIIEVEYGSKVIDPVRTATSQFSFPTKLTPSSVNFKFGNVTPADIAKVHKVSQPKSILKRSFMTANRTYSMQNTASVKMDVKRRTIQASKSRINRLSRVASAPGTGGKFKAMESPKMRFIDLNSTVGGGSSGRDEFRKSQDRSLMSRDRSSVSRIYTPYAGPFRYKDTSKMRDDELKKYNLEKCLKRPENHEDSKNRIF</sequence>
<name>A0A915ELY8_9BILA</name>
<feature type="compositionally biased region" description="Basic and acidic residues" evidence="1">
    <location>
        <begin position="198"/>
        <end position="217"/>
    </location>
</feature>
<protein>
    <submittedName>
        <fullName evidence="3">Uncharacterized protein</fullName>
    </submittedName>
</protein>
<reference evidence="3" key="1">
    <citation type="submission" date="2022-11" db="UniProtKB">
        <authorList>
            <consortium name="WormBaseParasite"/>
        </authorList>
    </citation>
    <scope>IDENTIFICATION</scope>
</reference>
<dbReference type="AlphaFoldDB" id="A0A915ELY8"/>